<evidence type="ECO:0000256" key="14">
    <source>
        <dbReference type="PROSITE-ProRule" id="PRU01379"/>
    </source>
</evidence>
<evidence type="ECO:0000256" key="7">
    <source>
        <dbReference type="ARBA" id="ARBA00022801"/>
    </source>
</evidence>
<dbReference type="EC" id="3.4.17.18" evidence="12"/>
<keyword evidence="5" id="KW-0479">Metal-binding</keyword>
<protein>
    <recommendedName>
        <fullName evidence="13">Zinc carboxypeptidase</fullName>
        <ecNumber evidence="12">3.4.17.18</ecNumber>
    </recommendedName>
</protein>
<comment type="cofactor">
    <cofactor evidence="1">
        <name>Zn(2+)</name>
        <dbReference type="ChEBI" id="CHEBI:29105"/>
    </cofactor>
</comment>
<organism evidence="16 17">
    <name type="scientific">Streptomyces spectabilis</name>
    <dbReference type="NCBI Taxonomy" id="68270"/>
    <lineage>
        <taxon>Bacteria</taxon>
        <taxon>Bacillati</taxon>
        <taxon>Actinomycetota</taxon>
        <taxon>Actinomycetes</taxon>
        <taxon>Kitasatosporales</taxon>
        <taxon>Streptomycetaceae</taxon>
        <taxon>Streptomyces</taxon>
    </lineage>
</organism>
<evidence type="ECO:0000256" key="10">
    <source>
        <dbReference type="ARBA" id="ARBA00050859"/>
    </source>
</evidence>
<name>A0A516R6Y1_STRST</name>
<evidence type="ECO:0000256" key="2">
    <source>
        <dbReference type="ARBA" id="ARBA00005988"/>
    </source>
</evidence>
<feature type="domain" description="Peptidase M14" evidence="15">
    <location>
        <begin position="1"/>
        <end position="345"/>
    </location>
</feature>
<evidence type="ECO:0000256" key="9">
    <source>
        <dbReference type="ARBA" id="ARBA00023049"/>
    </source>
</evidence>
<dbReference type="SUPFAM" id="SSF53187">
    <property type="entry name" value="Zn-dependent exopeptidases"/>
    <property type="match status" value="1"/>
</dbReference>
<keyword evidence="7" id="KW-0378">Hydrolase</keyword>
<evidence type="ECO:0000256" key="13">
    <source>
        <dbReference type="ARBA" id="ARBA00074273"/>
    </source>
</evidence>
<dbReference type="InterPro" id="IPR057247">
    <property type="entry name" value="CARBOXYPEPT_ZN_2"/>
</dbReference>
<keyword evidence="4" id="KW-0645">Protease</keyword>
<dbReference type="GO" id="GO:0006508">
    <property type="term" value="P:proteolysis"/>
    <property type="evidence" value="ECO:0007669"/>
    <property type="project" value="UniProtKB-KW"/>
</dbReference>
<reference evidence="16 17" key="1">
    <citation type="journal article" date="2019" name="J. Ind. Microbiol. Biotechnol.">
        <title>The complete genomic sequence of Streptomyces spectabilis NRRL-2792 and identification of secondary metabolite biosynthetic gene clusters.</title>
        <authorList>
            <person name="Sinha A."/>
            <person name="Phillips-Salemka S."/>
            <person name="Niraula T.A."/>
            <person name="Short K.A."/>
            <person name="Niraula N.P."/>
        </authorList>
    </citation>
    <scope>NUCLEOTIDE SEQUENCE [LARGE SCALE GENOMIC DNA]</scope>
    <source>
        <strain evidence="16 17">NRRL 2792</strain>
    </source>
</reference>
<evidence type="ECO:0000256" key="1">
    <source>
        <dbReference type="ARBA" id="ARBA00001947"/>
    </source>
</evidence>
<dbReference type="Proteomes" id="UP000316806">
    <property type="component" value="Chromosome"/>
</dbReference>
<keyword evidence="6" id="KW-0732">Signal</keyword>
<evidence type="ECO:0000256" key="4">
    <source>
        <dbReference type="ARBA" id="ARBA00022670"/>
    </source>
</evidence>
<dbReference type="SMART" id="SM00631">
    <property type="entry name" value="Zn_pept"/>
    <property type="match status" value="1"/>
</dbReference>
<evidence type="ECO:0000256" key="5">
    <source>
        <dbReference type="ARBA" id="ARBA00022723"/>
    </source>
</evidence>
<dbReference type="PANTHER" id="PTHR11705">
    <property type="entry name" value="PROTEASE FAMILY M14 CARBOXYPEPTIDASE A,B"/>
    <property type="match status" value="1"/>
</dbReference>
<evidence type="ECO:0000313" key="16">
    <source>
        <dbReference type="EMBL" id="QDQ11413.1"/>
    </source>
</evidence>
<comment type="similarity">
    <text evidence="2 14">Belongs to the peptidase M14 family.</text>
</comment>
<dbReference type="Pfam" id="PF00246">
    <property type="entry name" value="Peptidase_M14"/>
    <property type="match status" value="1"/>
</dbReference>
<evidence type="ECO:0000256" key="3">
    <source>
        <dbReference type="ARBA" id="ARBA00022645"/>
    </source>
</evidence>
<dbReference type="PROSITE" id="PS52035">
    <property type="entry name" value="PEPTIDASE_M14"/>
    <property type="match status" value="1"/>
</dbReference>
<gene>
    <name evidence="16" type="ORF">FH965_13150</name>
</gene>
<keyword evidence="9" id="KW-0482">Metalloprotease</keyword>
<dbReference type="RefSeq" id="WP_144003309.1">
    <property type="nucleotide sequence ID" value="NZ_CP040916.1"/>
</dbReference>
<comment type="function">
    <text evidence="11">Carboxypeptidase that possesses the specificities of both mammalian Cpase A and B. Thus shows broad substrate specificity, being able to cleave Cbz-Gly-Leu, Cbz-Gly-Val, Cbz-Gly-Phe, Cbz-Gly-Lys and Bz-Gly-Arg in vitro.</text>
</comment>
<evidence type="ECO:0000256" key="6">
    <source>
        <dbReference type="ARBA" id="ARBA00022729"/>
    </source>
</evidence>
<dbReference type="InterPro" id="IPR000834">
    <property type="entry name" value="Peptidase_M14"/>
</dbReference>
<dbReference type="FunFam" id="3.40.630.10:FF:000084">
    <property type="entry name" value="Carboxypeptidase B2"/>
    <property type="match status" value="1"/>
</dbReference>
<evidence type="ECO:0000256" key="11">
    <source>
        <dbReference type="ARBA" id="ARBA00055464"/>
    </source>
</evidence>
<evidence type="ECO:0000313" key="17">
    <source>
        <dbReference type="Proteomes" id="UP000316806"/>
    </source>
</evidence>
<dbReference type="GO" id="GO:0004181">
    <property type="term" value="F:metallocarboxypeptidase activity"/>
    <property type="evidence" value="ECO:0007669"/>
    <property type="project" value="InterPro"/>
</dbReference>
<dbReference type="PRINTS" id="PR00765">
    <property type="entry name" value="CRBOXYPTASEA"/>
</dbReference>
<evidence type="ECO:0000256" key="12">
    <source>
        <dbReference type="ARBA" id="ARBA00066554"/>
    </source>
</evidence>
<evidence type="ECO:0000259" key="15">
    <source>
        <dbReference type="PROSITE" id="PS52035"/>
    </source>
</evidence>
<dbReference type="PANTHER" id="PTHR11705:SF143">
    <property type="entry name" value="SLL0236 PROTEIN"/>
    <property type="match status" value="1"/>
</dbReference>
<proteinExistence type="inferred from homology"/>
<sequence>MYRTVAQLDSVISQLATSFPQLCTRTRLPELSLQGRPVFALRLRGGPGGNRRGVLLVGGTHARELMNPDALVELAVDLVTSYLNGTAVVYGGRTWTAGDVKLILESLDVWIVPCVNPDGRHRVMTVDDMWRGNLRDNPGTPCDGVDLNRNTAFMWGVTEGQTSCSPCSEVFVGSGAFSEPETRNVKHLLDTRHIHSFADVHSFSELVLYPWGHAHSQTDDPAQRFTSLPTGTCAPIGVPGHREYIAPRDLLRFTTVAGRVVEAIAAVRGRAYTPQTARALYATTGTQSDYAYSRHIADPALHKTYGFTIETGPRVETVEDSFHPRDPTLVKRDAKAGVLALAQQSVCAFDLIGVRLLGRQTEADALRRVRDEQLATTAAGREWIALVERVELPVASLMLADERLAGRAAELIERAGKLVADAKLVVRDEDVDQGLALLNELAERAGAKDERVRVDLKAVSVALDRTRGVSAAEVVRDLMSRGPLEK</sequence>
<comment type="catalytic activity">
    <reaction evidence="10">
        <text>Releases a C-terminal residue, which may be hydrophobic or positively charged.</text>
        <dbReference type="EC" id="3.4.17.18"/>
    </reaction>
</comment>
<dbReference type="GO" id="GO:0005615">
    <property type="term" value="C:extracellular space"/>
    <property type="evidence" value="ECO:0007669"/>
    <property type="project" value="TreeGrafter"/>
</dbReference>
<dbReference type="Gene3D" id="3.40.630.10">
    <property type="entry name" value="Zn peptidases"/>
    <property type="match status" value="1"/>
</dbReference>
<evidence type="ECO:0000256" key="8">
    <source>
        <dbReference type="ARBA" id="ARBA00022833"/>
    </source>
</evidence>
<accession>A0A516R6Y1</accession>
<feature type="active site" description="Proton donor/acceptor" evidence="14">
    <location>
        <position position="310"/>
    </location>
</feature>
<keyword evidence="8" id="KW-0862">Zinc</keyword>
<dbReference type="EMBL" id="CP040916">
    <property type="protein sequence ID" value="QDQ11413.1"/>
    <property type="molecule type" value="Genomic_DNA"/>
</dbReference>
<keyword evidence="3" id="KW-0121">Carboxypeptidase</keyword>
<dbReference type="PROSITE" id="PS00133">
    <property type="entry name" value="CARBOXYPEPT_ZN_2"/>
    <property type="match status" value="1"/>
</dbReference>
<dbReference type="GO" id="GO:0008270">
    <property type="term" value="F:zinc ion binding"/>
    <property type="evidence" value="ECO:0007669"/>
    <property type="project" value="InterPro"/>
</dbReference>
<dbReference type="AlphaFoldDB" id="A0A516R6Y1"/>